<feature type="domain" description="PAS" evidence="6">
    <location>
        <begin position="189"/>
        <end position="234"/>
    </location>
</feature>
<dbReference type="CDD" id="cd01949">
    <property type="entry name" value="GGDEF"/>
    <property type="match status" value="1"/>
</dbReference>
<dbReference type="InterPro" id="IPR043128">
    <property type="entry name" value="Rev_trsase/Diguanyl_cyclase"/>
</dbReference>
<dbReference type="Gene3D" id="3.30.450.20">
    <property type="entry name" value="PAS domain"/>
    <property type="match status" value="1"/>
</dbReference>
<comment type="caution">
    <text evidence="8">The sequence shown here is derived from an EMBL/GenBank/DDBJ whole genome shotgun (WGS) entry which is preliminary data.</text>
</comment>
<keyword evidence="9" id="KW-1185">Reference proteome</keyword>
<dbReference type="EMBL" id="BAABLD010000001">
    <property type="protein sequence ID" value="GAA5158057.1"/>
    <property type="molecule type" value="Genomic_DNA"/>
</dbReference>
<evidence type="ECO:0000256" key="2">
    <source>
        <dbReference type="ARBA" id="ARBA00034247"/>
    </source>
</evidence>
<evidence type="ECO:0000256" key="3">
    <source>
        <dbReference type="SAM" id="Coils"/>
    </source>
</evidence>
<gene>
    <name evidence="8" type="ORF">GCM10025770_02180</name>
</gene>
<dbReference type="Pfam" id="PF00990">
    <property type="entry name" value="GGDEF"/>
    <property type="match status" value="1"/>
</dbReference>
<keyword evidence="5" id="KW-0472">Membrane</keyword>
<dbReference type="InterPro" id="IPR013656">
    <property type="entry name" value="PAS_4"/>
</dbReference>
<keyword evidence="5" id="KW-0812">Transmembrane</keyword>
<dbReference type="InterPro" id="IPR050469">
    <property type="entry name" value="Diguanylate_Cyclase"/>
</dbReference>
<dbReference type="PROSITE" id="PS50112">
    <property type="entry name" value="PAS"/>
    <property type="match status" value="1"/>
</dbReference>
<evidence type="ECO:0000256" key="4">
    <source>
        <dbReference type="SAM" id="MobiDB-lite"/>
    </source>
</evidence>
<evidence type="ECO:0000313" key="8">
    <source>
        <dbReference type="EMBL" id="GAA5158057.1"/>
    </source>
</evidence>
<dbReference type="Gene3D" id="3.30.70.270">
    <property type="match status" value="1"/>
</dbReference>
<evidence type="ECO:0000313" key="9">
    <source>
        <dbReference type="Proteomes" id="UP001500547"/>
    </source>
</evidence>
<name>A0ABP9Q7S4_9RHOO</name>
<dbReference type="PROSITE" id="PS50887">
    <property type="entry name" value="GGDEF"/>
    <property type="match status" value="1"/>
</dbReference>
<evidence type="ECO:0000256" key="5">
    <source>
        <dbReference type="SAM" id="Phobius"/>
    </source>
</evidence>
<dbReference type="PANTHER" id="PTHR45138:SF9">
    <property type="entry name" value="DIGUANYLATE CYCLASE DGCM-RELATED"/>
    <property type="match status" value="1"/>
</dbReference>
<feature type="region of interest" description="Disordered" evidence="4">
    <location>
        <begin position="515"/>
        <end position="536"/>
    </location>
</feature>
<dbReference type="InterPro" id="IPR029787">
    <property type="entry name" value="Nucleotide_cyclase"/>
</dbReference>
<organism evidence="8 9">
    <name type="scientific">Viridibacterium curvum</name>
    <dbReference type="NCBI Taxonomy" id="1101404"/>
    <lineage>
        <taxon>Bacteria</taxon>
        <taxon>Pseudomonadati</taxon>
        <taxon>Pseudomonadota</taxon>
        <taxon>Betaproteobacteria</taxon>
        <taxon>Rhodocyclales</taxon>
        <taxon>Rhodocyclaceae</taxon>
        <taxon>Viridibacterium</taxon>
    </lineage>
</organism>
<feature type="domain" description="GGDEF" evidence="7">
    <location>
        <begin position="370"/>
        <end position="505"/>
    </location>
</feature>
<protein>
    <recommendedName>
        <fullName evidence="1">diguanylate cyclase</fullName>
        <ecNumber evidence="1">2.7.7.65</ecNumber>
    </recommendedName>
</protein>
<dbReference type="CDD" id="cd00130">
    <property type="entry name" value="PAS"/>
    <property type="match status" value="1"/>
</dbReference>
<keyword evidence="3" id="KW-0175">Coiled coil</keyword>
<dbReference type="InterPro" id="IPR000160">
    <property type="entry name" value="GGDEF_dom"/>
</dbReference>
<comment type="catalytic activity">
    <reaction evidence="2">
        <text>2 GTP = 3',3'-c-di-GMP + 2 diphosphate</text>
        <dbReference type="Rhea" id="RHEA:24898"/>
        <dbReference type="ChEBI" id="CHEBI:33019"/>
        <dbReference type="ChEBI" id="CHEBI:37565"/>
        <dbReference type="ChEBI" id="CHEBI:58805"/>
        <dbReference type="EC" id="2.7.7.65"/>
    </reaction>
</comment>
<evidence type="ECO:0000259" key="7">
    <source>
        <dbReference type="PROSITE" id="PS50887"/>
    </source>
</evidence>
<evidence type="ECO:0000259" key="6">
    <source>
        <dbReference type="PROSITE" id="PS50112"/>
    </source>
</evidence>
<dbReference type="InterPro" id="IPR000014">
    <property type="entry name" value="PAS"/>
</dbReference>
<feature type="transmembrane region" description="Helical" evidence="5">
    <location>
        <begin position="157"/>
        <end position="176"/>
    </location>
</feature>
<feature type="coiled-coil region" evidence="3">
    <location>
        <begin position="308"/>
        <end position="339"/>
    </location>
</feature>
<dbReference type="SUPFAM" id="SSF55785">
    <property type="entry name" value="PYP-like sensor domain (PAS domain)"/>
    <property type="match status" value="1"/>
</dbReference>
<dbReference type="PANTHER" id="PTHR45138">
    <property type="entry name" value="REGULATORY COMPONENTS OF SENSORY TRANSDUCTION SYSTEM"/>
    <property type="match status" value="1"/>
</dbReference>
<reference evidence="9" key="1">
    <citation type="journal article" date="2019" name="Int. J. Syst. Evol. Microbiol.">
        <title>The Global Catalogue of Microorganisms (GCM) 10K type strain sequencing project: providing services to taxonomists for standard genome sequencing and annotation.</title>
        <authorList>
            <consortium name="The Broad Institute Genomics Platform"/>
            <consortium name="The Broad Institute Genome Sequencing Center for Infectious Disease"/>
            <person name="Wu L."/>
            <person name="Ma J."/>
        </authorList>
    </citation>
    <scope>NUCLEOTIDE SEQUENCE [LARGE SCALE GENOMIC DNA]</scope>
    <source>
        <strain evidence="9">JCM 18715</strain>
    </source>
</reference>
<dbReference type="Proteomes" id="UP001500547">
    <property type="component" value="Unassembled WGS sequence"/>
</dbReference>
<dbReference type="Pfam" id="PF08448">
    <property type="entry name" value="PAS_4"/>
    <property type="match status" value="1"/>
</dbReference>
<keyword evidence="5" id="KW-1133">Transmembrane helix</keyword>
<dbReference type="SMART" id="SM00091">
    <property type="entry name" value="PAS"/>
    <property type="match status" value="1"/>
</dbReference>
<accession>A0ABP9Q7S4</accession>
<dbReference type="EC" id="2.7.7.65" evidence="1"/>
<proteinExistence type="predicted"/>
<dbReference type="NCBIfam" id="TIGR00254">
    <property type="entry name" value="GGDEF"/>
    <property type="match status" value="1"/>
</dbReference>
<dbReference type="InterPro" id="IPR035965">
    <property type="entry name" value="PAS-like_dom_sf"/>
</dbReference>
<dbReference type="SMART" id="SM00267">
    <property type="entry name" value="GGDEF"/>
    <property type="match status" value="1"/>
</dbReference>
<dbReference type="RefSeq" id="WP_345530971.1">
    <property type="nucleotide sequence ID" value="NZ_BAABLD010000001.1"/>
</dbReference>
<dbReference type="SUPFAM" id="SSF55073">
    <property type="entry name" value="Nucleotide cyclase"/>
    <property type="match status" value="1"/>
</dbReference>
<evidence type="ECO:0000256" key="1">
    <source>
        <dbReference type="ARBA" id="ARBA00012528"/>
    </source>
</evidence>
<sequence>MRNLFSPSLRVTFGLLSLAVTLLLFMDLVLGVFPNQEKLTYQTRQKLAESVSVQLATMLMQDDLRHIPAVVNELVKRSPDLRSVGIRLSSGQLVASSSEHFSSWTTANSEEVGRTRFIVPIAPGTANGPKGARWGQIEFVFKPVDGLAWTQILQSPAVHLVALFGLSAGIMYYIYLRRTFQHLDPSSAVPERVQMAFDALSDAVLVLDREGRIVMANDTFVRFLSERNPVLIGKLPESFSWLELAGEEDNAIQPWQTCMRDKAPVKDQAFKAHTDEGIRHLICNCSPVVDARDMVRGCMVSFTDVTELDEANRQLVLLMTELTHSREELQVRNLELQRLASSDPMTGALNRRAFFPILEQHFTGSQQRMMPLSFVMCDIDKFKSINDVYGHPVGDKVIQKFASIILRSVGDNDVVCRYGGEEFCIALPNTSVDEALQFAERVRETVEAEVGFTLQLEGRPFITASFGVSGLSLAPESPAQLIEQADQALYYSKHNGRNQCAVFRPELAGLEEAEKAAATDEQRTPGQPSERQVALKAHLQKGVARLEAQTETGH</sequence>